<comment type="caution">
    <text evidence="1">The sequence shown here is derived from an EMBL/GenBank/DDBJ whole genome shotgun (WGS) entry which is preliminary data.</text>
</comment>
<accession>A0A316CML6</accession>
<evidence type="ECO:0000313" key="2">
    <source>
        <dbReference type="Proteomes" id="UP000245396"/>
    </source>
</evidence>
<organism evidence="1 2">
    <name type="scientific">Pseudaminobacter salicylatoxidans</name>
    <dbReference type="NCBI Taxonomy" id="93369"/>
    <lineage>
        <taxon>Bacteria</taxon>
        <taxon>Pseudomonadati</taxon>
        <taxon>Pseudomonadota</taxon>
        <taxon>Alphaproteobacteria</taxon>
        <taxon>Hyphomicrobiales</taxon>
        <taxon>Phyllobacteriaceae</taxon>
        <taxon>Pseudaminobacter</taxon>
    </lineage>
</organism>
<dbReference type="AlphaFoldDB" id="A0A316CML6"/>
<protein>
    <submittedName>
        <fullName evidence="1">Uncharacterized protein</fullName>
    </submittedName>
</protein>
<reference evidence="1 2" key="1">
    <citation type="submission" date="2018-05" db="EMBL/GenBank/DDBJ databases">
        <title>Genomic Encyclopedia of Type Strains, Phase IV (KMG-IV): sequencing the most valuable type-strain genomes for metagenomic binning, comparative biology and taxonomic classification.</title>
        <authorList>
            <person name="Goeker M."/>
        </authorList>
    </citation>
    <scope>NUCLEOTIDE SEQUENCE [LARGE SCALE GENOMIC DNA]</scope>
    <source>
        <strain evidence="1 2">DSM 6986</strain>
    </source>
</reference>
<evidence type="ECO:0000313" key="1">
    <source>
        <dbReference type="EMBL" id="PWJ82239.1"/>
    </source>
</evidence>
<sequence length="142" mass="15656">MVSWPVGASPRASAPGILGAITTRPVFWTLNCDLCCVSSQLLKPLLFNRELARRFKLITAEVGRMSLKASCCRVDFSTRRTSGPAVSSRQEMRSGQLAGQDITQDLGDLFGMFRDCKGGSIDLLQGVLMVWPMQNDQRFPQS</sequence>
<keyword evidence="2" id="KW-1185">Reference proteome</keyword>
<gene>
    <name evidence="1" type="ORF">C7441_1095</name>
</gene>
<proteinExistence type="predicted"/>
<name>A0A316CML6_PSESE</name>
<dbReference type="Proteomes" id="UP000245396">
    <property type="component" value="Unassembled WGS sequence"/>
</dbReference>
<dbReference type="EMBL" id="QGGG01000009">
    <property type="protein sequence ID" value="PWJ82239.1"/>
    <property type="molecule type" value="Genomic_DNA"/>
</dbReference>